<comment type="caution">
    <text evidence="1">The sequence shown here is derived from an EMBL/GenBank/DDBJ whole genome shotgun (WGS) entry which is preliminary data.</text>
</comment>
<keyword evidence="2" id="KW-1185">Reference proteome</keyword>
<name>A0A819MPT2_9BILA</name>
<dbReference type="AlphaFoldDB" id="A0A819MPT2"/>
<evidence type="ECO:0000313" key="2">
    <source>
        <dbReference type="Proteomes" id="UP000663866"/>
    </source>
</evidence>
<protein>
    <submittedName>
        <fullName evidence="1">Uncharacterized protein</fullName>
    </submittedName>
</protein>
<dbReference type="Proteomes" id="UP000663866">
    <property type="component" value="Unassembled WGS sequence"/>
</dbReference>
<gene>
    <name evidence="1" type="ORF">OVN521_LOCUS14008</name>
</gene>
<proteinExistence type="predicted"/>
<sequence length="286" mass="32631">MCRLQQEAAEKVKIPSEVLKQGQSFLTSISSHHFAVKVAGNFDMNTETLYGEYIIHILNQIVVQTPESISFPLLSGVFATYLVPQKRSTHSIKFCTPIKENPTDIGTAETCLRETKATVLDSNHQQEAVIIVDEKLYHNCIKVIRNKPIEFHKFFIYPESCVASNTLSGTITTSLSNSSSLVNKISTLFVSFPIEYHVNSIKEIWFNKLVTFLGEENIPLEVSNWTESKANKSKLFGFWYFMLRHLFEPLIVLYCSIRMSNFKSRNASVSRIAPLFYSTNYQNYAL</sequence>
<dbReference type="EMBL" id="CAJOBG010002087">
    <property type="protein sequence ID" value="CAF3982398.1"/>
    <property type="molecule type" value="Genomic_DNA"/>
</dbReference>
<evidence type="ECO:0000313" key="1">
    <source>
        <dbReference type="EMBL" id="CAF3982398.1"/>
    </source>
</evidence>
<organism evidence="1 2">
    <name type="scientific">Rotaria magnacalcarata</name>
    <dbReference type="NCBI Taxonomy" id="392030"/>
    <lineage>
        <taxon>Eukaryota</taxon>
        <taxon>Metazoa</taxon>
        <taxon>Spiralia</taxon>
        <taxon>Gnathifera</taxon>
        <taxon>Rotifera</taxon>
        <taxon>Eurotatoria</taxon>
        <taxon>Bdelloidea</taxon>
        <taxon>Philodinida</taxon>
        <taxon>Philodinidae</taxon>
        <taxon>Rotaria</taxon>
    </lineage>
</organism>
<accession>A0A819MPT2</accession>
<reference evidence="1" key="1">
    <citation type="submission" date="2021-02" db="EMBL/GenBank/DDBJ databases">
        <authorList>
            <person name="Nowell W R."/>
        </authorList>
    </citation>
    <scope>NUCLEOTIDE SEQUENCE</scope>
</reference>